<accession>A0ABS7AUQ8</accession>
<dbReference type="RefSeq" id="WP_219780887.1">
    <property type="nucleotide sequence ID" value="NZ_JAHXPT010000014.1"/>
</dbReference>
<dbReference type="InterPro" id="IPR046930">
    <property type="entry name" value="HTH_60"/>
</dbReference>
<comment type="caution">
    <text evidence="1">The sequence shown here is derived from an EMBL/GenBank/DDBJ whole genome shotgun (WGS) entry which is preliminary data.</text>
</comment>
<proteinExistence type="predicted"/>
<evidence type="ECO:0000313" key="1">
    <source>
        <dbReference type="EMBL" id="MBW6411420.1"/>
    </source>
</evidence>
<reference evidence="1 2" key="1">
    <citation type="submission" date="2021-07" db="EMBL/GenBank/DDBJ databases">
        <title>Clostridium weizhouense sp. nov., an anaerobic bacterium isolated from activated sludge of Petroleum wastewater.</title>
        <authorList>
            <person name="Li Q."/>
        </authorList>
    </citation>
    <scope>NUCLEOTIDE SEQUENCE [LARGE SCALE GENOMIC DNA]</scope>
    <source>
        <strain evidence="1 2">YB-6</strain>
    </source>
</reference>
<evidence type="ECO:0000313" key="2">
    <source>
        <dbReference type="Proteomes" id="UP001519921"/>
    </source>
</evidence>
<protein>
    <submittedName>
        <fullName evidence="1">Uncharacterized protein</fullName>
    </submittedName>
</protein>
<name>A0ABS7AUQ8_9CLOT</name>
<sequence>MLEIQSDPRGVKELLIDLVENYKFELIFLSKITGVNINSLENLYTGQTDLLELALPIEQMSKLMNTISMLSTGISMVDDDDRVQGVIKYLTIQGVNLNLETIAIYAGISIEDLESFMKDTSSISYEKRYKLATKSLFLHFLFKEVSQGK</sequence>
<organism evidence="1 2">
    <name type="scientific">Clostridium weizhouense</name>
    <dbReference type="NCBI Taxonomy" id="2859781"/>
    <lineage>
        <taxon>Bacteria</taxon>
        <taxon>Bacillati</taxon>
        <taxon>Bacillota</taxon>
        <taxon>Clostridia</taxon>
        <taxon>Eubacteriales</taxon>
        <taxon>Clostridiaceae</taxon>
        <taxon>Clostridium</taxon>
    </lineage>
</organism>
<keyword evidence="2" id="KW-1185">Reference proteome</keyword>
<dbReference type="Pfam" id="PF20317">
    <property type="entry name" value="HTH_60"/>
    <property type="match status" value="1"/>
</dbReference>
<dbReference type="EMBL" id="JAHXPT010000014">
    <property type="protein sequence ID" value="MBW6411420.1"/>
    <property type="molecule type" value="Genomic_DNA"/>
</dbReference>
<gene>
    <name evidence="1" type="ORF">KYD98_15120</name>
</gene>
<dbReference type="Proteomes" id="UP001519921">
    <property type="component" value="Unassembled WGS sequence"/>
</dbReference>